<protein>
    <submittedName>
        <fullName evidence="2">Uncharacterized protein</fullName>
    </submittedName>
</protein>
<proteinExistence type="predicted"/>
<evidence type="ECO:0000256" key="1">
    <source>
        <dbReference type="SAM" id="MobiDB-lite"/>
    </source>
</evidence>
<feature type="region of interest" description="Disordered" evidence="1">
    <location>
        <begin position="31"/>
        <end position="68"/>
    </location>
</feature>
<accession>A0A8C3UTI1</accession>
<sequence>MEEAKKDPEYLCSIFISPYRRVYAPIYRRAAAAGPTRPPPPRGTPSPARAPVSGSSQPPRGPGAHIPIHPCLSVRPSLSVCLSGRSGWGLQARLSPRGWDPPVAPFWTMATPQRFGRRR</sequence>
<reference evidence="2" key="2">
    <citation type="submission" date="2025-08" db="UniProtKB">
        <authorList>
            <consortium name="Ensembl"/>
        </authorList>
    </citation>
    <scope>IDENTIFICATION</scope>
</reference>
<evidence type="ECO:0000313" key="3">
    <source>
        <dbReference type="Proteomes" id="UP000694563"/>
    </source>
</evidence>
<dbReference type="Proteomes" id="UP000694563">
    <property type="component" value="Chromosome 31"/>
</dbReference>
<reference evidence="2" key="1">
    <citation type="submission" date="2020-10" db="EMBL/GenBank/DDBJ databases">
        <title>Catharus ustulatus (Swainson's thrush) genome, bCatUst1, primary haplotype v2.</title>
        <authorList>
            <person name="Delmore K."/>
            <person name="Vafadar M."/>
            <person name="Formenti G."/>
            <person name="Chow W."/>
            <person name="Pelan S."/>
            <person name="Howe K."/>
            <person name="Rhie A."/>
            <person name="Mountcastle J."/>
            <person name="Haase B."/>
            <person name="Fedrigo O."/>
            <person name="Jarvis E.D."/>
        </authorList>
    </citation>
    <scope>NUCLEOTIDE SEQUENCE [LARGE SCALE GENOMIC DNA]</scope>
</reference>
<dbReference type="AlphaFoldDB" id="A0A8C3UTI1"/>
<reference evidence="2" key="3">
    <citation type="submission" date="2025-09" db="UniProtKB">
        <authorList>
            <consortium name="Ensembl"/>
        </authorList>
    </citation>
    <scope>IDENTIFICATION</scope>
</reference>
<organism evidence="2 3">
    <name type="scientific">Catharus ustulatus</name>
    <name type="common">Russet-backed thrush</name>
    <name type="synonym">Hylocichla ustulatus</name>
    <dbReference type="NCBI Taxonomy" id="91951"/>
    <lineage>
        <taxon>Eukaryota</taxon>
        <taxon>Metazoa</taxon>
        <taxon>Chordata</taxon>
        <taxon>Craniata</taxon>
        <taxon>Vertebrata</taxon>
        <taxon>Euteleostomi</taxon>
        <taxon>Archelosauria</taxon>
        <taxon>Archosauria</taxon>
        <taxon>Dinosauria</taxon>
        <taxon>Saurischia</taxon>
        <taxon>Theropoda</taxon>
        <taxon>Coelurosauria</taxon>
        <taxon>Aves</taxon>
        <taxon>Neognathae</taxon>
        <taxon>Neoaves</taxon>
        <taxon>Telluraves</taxon>
        <taxon>Australaves</taxon>
        <taxon>Passeriformes</taxon>
        <taxon>Turdidae</taxon>
        <taxon>Catharus</taxon>
    </lineage>
</organism>
<dbReference type="Ensembl" id="ENSCUST00005021455.1">
    <property type="protein sequence ID" value="ENSCUSP00005020694.1"/>
    <property type="gene ID" value="ENSCUSG00005013212.1"/>
</dbReference>
<evidence type="ECO:0000313" key="2">
    <source>
        <dbReference type="Ensembl" id="ENSCUSP00005020694.1"/>
    </source>
</evidence>
<name>A0A8C3UTI1_CATUS</name>
<keyword evidence="3" id="KW-1185">Reference proteome</keyword>